<keyword evidence="9" id="KW-1133">Transmembrane helix</keyword>
<organism evidence="11 12">
    <name type="scientific">Micractinium conductrix</name>
    <dbReference type="NCBI Taxonomy" id="554055"/>
    <lineage>
        <taxon>Eukaryota</taxon>
        <taxon>Viridiplantae</taxon>
        <taxon>Chlorophyta</taxon>
        <taxon>core chlorophytes</taxon>
        <taxon>Trebouxiophyceae</taxon>
        <taxon>Chlorellales</taxon>
        <taxon>Chlorellaceae</taxon>
        <taxon>Chlorella clade</taxon>
        <taxon>Micractinium</taxon>
    </lineage>
</organism>
<evidence type="ECO:0000256" key="5">
    <source>
        <dbReference type="ARBA" id="ARBA00022840"/>
    </source>
</evidence>
<keyword evidence="5" id="KW-0067">ATP-binding</keyword>
<feature type="region of interest" description="Disordered" evidence="8">
    <location>
        <begin position="104"/>
        <end position="131"/>
    </location>
</feature>
<feature type="transmembrane region" description="Helical" evidence="9">
    <location>
        <begin position="535"/>
        <end position="556"/>
    </location>
</feature>
<keyword evidence="9" id="KW-0812">Transmembrane</keyword>
<dbReference type="Pfam" id="PF00004">
    <property type="entry name" value="AAA"/>
    <property type="match status" value="1"/>
</dbReference>
<keyword evidence="2" id="KW-0963">Cytoplasm</keyword>
<dbReference type="Pfam" id="PF17862">
    <property type="entry name" value="AAA_lid_3"/>
    <property type="match status" value="1"/>
</dbReference>
<dbReference type="AlphaFoldDB" id="A0A2P6VML0"/>
<dbReference type="SUPFAM" id="SSF52540">
    <property type="entry name" value="P-loop containing nucleoside triphosphate hydrolases"/>
    <property type="match status" value="1"/>
</dbReference>
<dbReference type="Gene3D" id="3.40.50.300">
    <property type="entry name" value="P-loop containing nucleotide triphosphate hydrolases"/>
    <property type="match status" value="1"/>
</dbReference>
<dbReference type="InterPro" id="IPR003593">
    <property type="entry name" value="AAA+_ATPase"/>
</dbReference>
<dbReference type="SMART" id="SM00382">
    <property type="entry name" value="AAA"/>
    <property type="match status" value="1"/>
</dbReference>
<keyword evidence="7" id="KW-0413">Isomerase</keyword>
<keyword evidence="6" id="KW-0206">Cytoskeleton</keyword>
<keyword evidence="11" id="KW-0808">Transferase</keyword>
<protein>
    <submittedName>
        <fullName evidence="11">Phytol kinase chloroplastic</fullName>
    </submittedName>
</protein>
<dbReference type="PANTHER" id="PTHR23074:SF78">
    <property type="entry name" value="KATANIN P60 ATPASE-CONTAINING SUBUNIT A-LIKE 2"/>
    <property type="match status" value="1"/>
</dbReference>
<accession>A0A2P6VML0</accession>
<evidence type="ECO:0000256" key="2">
    <source>
        <dbReference type="ARBA" id="ARBA00022490"/>
    </source>
</evidence>
<dbReference type="GO" id="GO:0016853">
    <property type="term" value="F:isomerase activity"/>
    <property type="evidence" value="ECO:0007669"/>
    <property type="project" value="UniProtKB-KW"/>
</dbReference>
<keyword evidence="4" id="KW-0547">Nucleotide-binding</keyword>
<dbReference type="InterPro" id="IPR050304">
    <property type="entry name" value="MT-severing_AAA_ATPase"/>
</dbReference>
<sequence length="716" mass="73462">MEEAGWEGLAAAPAAVLTELQACLQGACEALEAQHEGRSLDAAQGYFLARSRVVYVEQALLQPLVDSGDADAGLASAVCASLAQTFGAASERLALGGAGACDGSQWGEPEGGSARSEDSEEPQLGAGHLGAGFRGADGGHLEVRRQRGGGGGGGGGEKQGGLVALGRRCMREVTGSLDDVVGLDAIKQARRGVELREAVLLPLAFPHLFTGIRRPQANLFFHGVPGTGKTLLVEKLAAEAGTPLLCVSPSSILSKWAGESEKTVRGVFEAATAMSPALIFIDEVDSLAPARSSGDDLAARRVLTELLVQMTAATSRPGCLVFVLAATNRPQDCDPALLRRFDRRIKVPPPDAAARAAFFTSTAARPEVAARLSSNEVAELAAATEGLTGSDLAAVCRDAAMAPVRELLRGAATGGLQNAMAAAAAGAAAGQQGLMAALRPVTAADFAAAVERVAPAAPAAATDEALAALESGPARDLAAGLFAAAGSVALIKFFDTLEALGVIDRKLSRKLVHTLAGPGFLLCWPLFGAEPYSRFVAMCVPALNGLRLLLIGGGVVKDERAVMAVSRTGDPKELLRGPLYYVIVLMAVTAIYWRISPVGLIIASLMCGGDGLADIVGRRLGGGNPLPWNQEKSWAGSAAMFAGGLSMALGLISFFSYLGFLEAEMPAMAATVAVIALAATAVESLPVNQTVDDNLSVPGVAAFLGVLFLQVAVEVL</sequence>
<evidence type="ECO:0000313" key="12">
    <source>
        <dbReference type="Proteomes" id="UP000239649"/>
    </source>
</evidence>
<dbReference type="Proteomes" id="UP000239649">
    <property type="component" value="Unassembled WGS sequence"/>
</dbReference>
<comment type="caution">
    <text evidence="11">The sequence shown here is derived from an EMBL/GenBank/DDBJ whole genome shotgun (WGS) entry which is preliminary data.</text>
</comment>
<dbReference type="OrthoDB" id="5673at2759"/>
<dbReference type="GO" id="GO:0016301">
    <property type="term" value="F:kinase activity"/>
    <property type="evidence" value="ECO:0007669"/>
    <property type="project" value="UniProtKB-KW"/>
</dbReference>
<dbReference type="InterPro" id="IPR003959">
    <property type="entry name" value="ATPase_AAA_core"/>
</dbReference>
<evidence type="ECO:0000256" key="3">
    <source>
        <dbReference type="ARBA" id="ARBA00022701"/>
    </source>
</evidence>
<dbReference type="GO" id="GO:0016887">
    <property type="term" value="F:ATP hydrolysis activity"/>
    <property type="evidence" value="ECO:0007669"/>
    <property type="project" value="InterPro"/>
</dbReference>
<keyword evidence="11" id="KW-0418">Kinase</keyword>
<evidence type="ECO:0000256" key="1">
    <source>
        <dbReference type="ARBA" id="ARBA00004647"/>
    </source>
</evidence>
<feature type="transmembrane region" description="Helical" evidence="9">
    <location>
        <begin position="634"/>
        <end position="658"/>
    </location>
</feature>
<dbReference type="PANTHER" id="PTHR23074">
    <property type="entry name" value="AAA DOMAIN-CONTAINING"/>
    <property type="match status" value="1"/>
</dbReference>
<feature type="domain" description="AAA+ ATPase" evidence="10">
    <location>
        <begin position="215"/>
        <end position="351"/>
    </location>
</feature>
<feature type="transmembrane region" description="Helical" evidence="9">
    <location>
        <begin position="577"/>
        <end position="595"/>
    </location>
</feature>
<dbReference type="GO" id="GO:0005874">
    <property type="term" value="C:microtubule"/>
    <property type="evidence" value="ECO:0007669"/>
    <property type="project" value="UniProtKB-KW"/>
</dbReference>
<keyword evidence="9" id="KW-0472">Membrane</keyword>
<keyword evidence="12" id="KW-1185">Reference proteome</keyword>
<evidence type="ECO:0000256" key="4">
    <source>
        <dbReference type="ARBA" id="ARBA00022741"/>
    </source>
</evidence>
<reference evidence="11 12" key="1">
    <citation type="journal article" date="2018" name="Plant J.">
        <title>Genome sequences of Chlorella sorokiniana UTEX 1602 and Micractinium conductrix SAG 241.80: implications to maltose excretion by a green alga.</title>
        <authorList>
            <person name="Arriola M.B."/>
            <person name="Velmurugan N."/>
            <person name="Zhang Y."/>
            <person name="Plunkett M.H."/>
            <person name="Hondzo H."/>
            <person name="Barney B.M."/>
        </authorList>
    </citation>
    <scope>NUCLEOTIDE SEQUENCE [LARGE SCALE GENOMIC DNA]</scope>
    <source>
        <strain evidence="11 12">SAG 241.80</strain>
    </source>
</reference>
<dbReference type="InterPro" id="IPR041569">
    <property type="entry name" value="AAA_lid_3"/>
</dbReference>
<dbReference type="GO" id="GO:0000922">
    <property type="term" value="C:spindle pole"/>
    <property type="evidence" value="ECO:0007669"/>
    <property type="project" value="UniProtKB-SubCell"/>
</dbReference>
<dbReference type="GO" id="GO:0005524">
    <property type="term" value="F:ATP binding"/>
    <property type="evidence" value="ECO:0007669"/>
    <property type="project" value="UniProtKB-KW"/>
</dbReference>
<dbReference type="STRING" id="554055.A0A2P6VML0"/>
<dbReference type="Gene3D" id="1.10.8.60">
    <property type="match status" value="1"/>
</dbReference>
<comment type="subcellular location">
    <subcellularLocation>
        <location evidence="1">Cytoplasm</location>
        <location evidence="1">Cytoskeleton</location>
        <location evidence="1">Spindle pole</location>
    </subcellularLocation>
</comment>
<evidence type="ECO:0000256" key="8">
    <source>
        <dbReference type="SAM" id="MobiDB-lite"/>
    </source>
</evidence>
<gene>
    <name evidence="11" type="ORF">C2E20_1344</name>
</gene>
<evidence type="ECO:0000259" key="10">
    <source>
        <dbReference type="SMART" id="SM00382"/>
    </source>
</evidence>
<evidence type="ECO:0000256" key="9">
    <source>
        <dbReference type="SAM" id="Phobius"/>
    </source>
</evidence>
<evidence type="ECO:0000313" key="11">
    <source>
        <dbReference type="EMBL" id="PSC75328.1"/>
    </source>
</evidence>
<dbReference type="InterPro" id="IPR027417">
    <property type="entry name" value="P-loop_NTPase"/>
</dbReference>
<evidence type="ECO:0000256" key="7">
    <source>
        <dbReference type="ARBA" id="ARBA00023235"/>
    </source>
</evidence>
<proteinExistence type="predicted"/>
<keyword evidence="3" id="KW-0493">Microtubule</keyword>
<evidence type="ECO:0000256" key="6">
    <source>
        <dbReference type="ARBA" id="ARBA00023212"/>
    </source>
</evidence>
<name>A0A2P6VML0_9CHLO</name>
<dbReference type="EMBL" id="LHPF02000002">
    <property type="protein sequence ID" value="PSC75328.1"/>
    <property type="molecule type" value="Genomic_DNA"/>
</dbReference>